<proteinExistence type="predicted"/>
<evidence type="ECO:0000313" key="2">
    <source>
        <dbReference type="EMBL" id="KAB2637550.1"/>
    </source>
</evidence>
<name>A0A5N5IJ63_9ROSA</name>
<comment type="caution">
    <text evidence="2">The sequence shown here is derived from an EMBL/GenBank/DDBJ whole genome shotgun (WGS) entry which is preliminary data.</text>
</comment>
<dbReference type="Proteomes" id="UP000327157">
    <property type="component" value="Chromosome 5"/>
</dbReference>
<evidence type="ECO:0000313" key="3">
    <source>
        <dbReference type="Proteomes" id="UP000327157"/>
    </source>
</evidence>
<dbReference type="EMBL" id="SMOL01000004">
    <property type="protein sequence ID" value="KAB2637550.1"/>
    <property type="molecule type" value="Genomic_DNA"/>
</dbReference>
<sequence>MASEDKKKSRTGGIRTLSDLNRRSADSDSDSDGPPEYYTGGEKRHFWVPLGNIFVGAYDGLKASFTGNPLRDMYYFVS</sequence>
<protein>
    <submittedName>
        <fullName evidence="2">UBA and UBX domain-containing protein</fullName>
    </submittedName>
</protein>
<reference evidence="2 3" key="1">
    <citation type="submission" date="2019-09" db="EMBL/GenBank/DDBJ databases">
        <authorList>
            <person name="Ou C."/>
        </authorList>
    </citation>
    <scope>NUCLEOTIDE SEQUENCE [LARGE SCALE GENOMIC DNA]</scope>
    <source>
        <strain evidence="2">S2</strain>
        <tissue evidence="2">Leaf</tissue>
    </source>
</reference>
<reference evidence="3" key="2">
    <citation type="submission" date="2019-10" db="EMBL/GenBank/DDBJ databases">
        <title>A de novo genome assembly of a pear dwarfing rootstock.</title>
        <authorList>
            <person name="Wang F."/>
            <person name="Wang J."/>
            <person name="Li S."/>
            <person name="Zhang Y."/>
            <person name="Fang M."/>
            <person name="Ma L."/>
            <person name="Zhao Y."/>
            <person name="Jiang S."/>
        </authorList>
    </citation>
    <scope>NUCLEOTIDE SEQUENCE [LARGE SCALE GENOMIC DNA]</scope>
</reference>
<organism evidence="2 3">
    <name type="scientific">Pyrus ussuriensis x Pyrus communis</name>
    <dbReference type="NCBI Taxonomy" id="2448454"/>
    <lineage>
        <taxon>Eukaryota</taxon>
        <taxon>Viridiplantae</taxon>
        <taxon>Streptophyta</taxon>
        <taxon>Embryophyta</taxon>
        <taxon>Tracheophyta</taxon>
        <taxon>Spermatophyta</taxon>
        <taxon>Magnoliopsida</taxon>
        <taxon>eudicotyledons</taxon>
        <taxon>Gunneridae</taxon>
        <taxon>Pentapetalae</taxon>
        <taxon>rosids</taxon>
        <taxon>fabids</taxon>
        <taxon>Rosales</taxon>
        <taxon>Rosaceae</taxon>
        <taxon>Amygdaloideae</taxon>
        <taxon>Maleae</taxon>
        <taxon>Pyrus</taxon>
    </lineage>
</organism>
<evidence type="ECO:0000256" key="1">
    <source>
        <dbReference type="SAM" id="MobiDB-lite"/>
    </source>
</evidence>
<dbReference type="AlphaFoldDB" id="A0A5N5IJ63"/>
<feature type="region of interest" description="Disordered" evidence="1">
    <location>
        <begin position="1"/>
        <end position="42"/>
    </location>
</feature>
<gene>
    <name evidence="2" type="ORF">D8674_028084</name>
</gene>
<reference evidence="2 3" key="3">
    <citation type="submission" date="2019-11" db="EMBL/GenBank/DDBJ databases">
        <title>A de novo genome assembly of a pear dwarfing rootstock.</title>
        <authorList>
            <person name="Wang F."/>
            <person name="Wang J."/>
            <person name="Li S."/>
            <person name="Zhang Y."/>
            <person name="Fang M."/>
            <person name="Ma L."/>
            <person name="Zhao Y."/>
            <person name="Jiang S."/>
        </authorList>
    </citation>
    <scope>NUCLEOTIDE SEQUENCE [LARGE SCALE GENOMIC DNA]</scope>
    <source>
        <strain evidence="2">S2</strain>
        <tissue evidence="2">Leaf</tissue>
    </source>
</reference>
<accession>A0A5N5IJ63</accession>
<keyword evidence="3" id="KW-1185">Reference proteome</keyword>